<reference evidence="13" key="1">
    <citation type="submission" date="2017-06" db="EMBL/GenBank/DDBJ databases">
        <authorList>
            <person name="Varghese N."/>
            <person name="Submissions S."/>
        </authorList>
    </citation>
    <scope>NUCLEOTIDE SEQUENCE [LARGE SCALE GENOMIC DNA]</scope>
    <source>
        <strain evidence="13">CIP 108523</strain>
    </source>
</reference>
<dbReference type="InterPro" id="IPR039420">
    <property type="entry name" value="WalR-like"/>
</dbReference>
<name>A0A239IU06_9PSED</name>
<dbReference type="SUPFAM" id="SSF52172">
    <property type="entry name" value="CheY-like"/>
    <property type="match status" value="1"/>
</dbReference>
<evidence type="ECO:0000256" key="4">
    <source>
        <dbReference type="ARBA" id="ARBA00023012"/>
    </source>
</evidence>
<evidence type="ECO:0000313" key="13">
    <source>
        <dbReference type="Proteomes" id="UP000242915"/>
    </source>
</evidence>
<evidence type="ECO:0000256" key="6">
    <source>
        <dbReference type="ARBA" id="ARBA00023125"/>
    </source>
</evidence>
<keyword evidence="13" id="KW-1185">Reference proteome</keyword>
<keyword evidence="3 8" id="KW-0597">Phosphoprotein</keyword>
<dbReference type="GO" id="GO:0005829">
    <property type="term" value="C:cytosol"/>
    <property type="evidence" value="ECO:0007669"/>
    <property type="project" value="TreeGrafter"/>
</dbReference>
<dbReference type="PROSITE" id="PS51755">
    <property type="entry name" value="OMPR_PHOB"/>
    <property type="match status" value="1"/>
</dbReference>
<feature type="domain" description="OmpR/PhoB-type" evidence="11">
    <location>
        <begin position="152"/>
        <end position="252"/>
    </location>
</feature>
<evidence type="ECO:0000256" key="1">
    <source>
        <dbReference type="ARBA" id="ARBA00004496"/>
    </source>
</evidence>
<dbReference type="InterPro" id="IPR001867">
    <property type="entry name" value="OmpR/PhoB-type_DNA-bd"/>
</dbReference>
<keyword evidence="6 9" id="KW-0238">DNA-binding</keyword>
<evidence type="ECO:0000256" key="5">
    <source>
        <dbReference type="ARBA" id="ARBA00023015"/>
    </source>
</evidence>
<dbReference type="Gene3D" id="1.10.10.10">
    <property type="entry name" value="Winged helix-like DNA-binding domain superfamily/Winged helix DNA-binding domain"/>
    <property type="match status" value="1"/>
</dbReference>
<dbReference type="PANTHER" id="PTHR48111">
    <property type="entry name" value="REGULATOR OF RPOS"/>
    <property type="match status" value="1"/>
</dbReference>
<dbReference type="Pfam" id="PF00072">
    <property type="entry name" value="Response_reg"/>
    <property type="match status" value="1"/>
</dbReference>
<dbReference type="EMBL" id="FZOG01000007">
    <property type="protein sequence ID" value="SNS97071.1"/>
    <property type="molecule type" value="Genomic_DNA"/>
</dbReference>
<dbReference type="AlphaFoldDB" id="A0A239IU06"/>
<gene>
    <name evidence="12" type="ORF">SAMN05216255_4021</name>
</gene>
<dbReference type="GO" id="GO:0000976">
    <property type="term" value="F:transcription cis-regulatory region binding"/>
    <property type="evidence" value="ECO:0007669"/>
    <property type="project" value="TreeGrafter"/>
</dbReference>
<dbReference type="InterPro" id="IPR036388">
    <property type="entry name" value="WH-like_DNA-bd_sf"/>
</dbReference>
<organism evidence="12 13">
    <name type="scientific">Pseudomonas segetis</name>
    <dbReference type="NCBI Taxonomy" id="298908"/>
    <lineage>
        <taxon>Bacteria</taxon>
        <taxon>Pseudomonadati</taxon>
        <taxon>Pseudomonadota</taxon>
        <taxon>Gammaproteobacteria</taxon>
        <taxon>Pseudomonadales</taxon>
        <taxon>Pseudomonadaceae</taxon>
        <taxon>Pseudomonas</taxon>
    </lineage>
</organism>
<dbReference type="Gene3D" id="6.10.250.690">
    <property type="match status" value="1"/>
</dbReference>
<dbReference type="GO" id="GO:0006355">
    <property type="term" value="P:regulation of DNA-templated transcription"/>
    <property type="evidence" value="ECO:0007669"/>
    <property type="project" value="InterPro"/>
</dbReference>
<feature type="DNA-binding region" description="OmpR/PhoB-type" evidence="9">
    <location>
        <begin position="152"/>
        <end position="252"/>
    </location>
</feature>
<accession>A0A239IU06</accession>
<proteinExistence type="predicted"/>
<dbReference type="CDD" id="cd00383">
    <property type="entry name" value="trans_reg_C"/>
    <property type="match status" value="1"/>
</dbReference>
<dbReference type="Proteomes" id="UP000242915">
    <property type="component" value="Unassembled WGS sequence"/>
</dbReference>
<dbReference type="SMART" id="SM00448">
    <property type="entry name" value="REC"/>
    <property type="match status" value="1"/>
</dbReference>
<feature type="domain" description="Response regulatory" evidence="10">
    <location>
        <begin position="29"/>
        <end position="142"/>
    </location>
</feature>
<keyword evidence="2" id="KW-0963">Cytoplasm</keyword>
<dbReference type="PROSITE" id="PS50110">
    <property type="entry name" value="RESPONSE_REGULATORY"/>
    <property type="match status" value="1"/>
</dbReference>
<keyword evidence="5" id="KW-0805">Transcription regulation</keyword>
<dbReference type="Gene3D" id="3.40.50.2300">
    <property type="match status" value="1"/>
</dbReference>
<evidence type="ECO:0000259" key="11">
    <source>
        <dbReference type="PROSITE" id="PS51755"/>
    </source>
</evidence>
<evidence type="ECO:0000259" key="10">
    <source>
        <dbReference type="PROSITE" id="PS50110"/>
    </source>
</evidence>
<sequence length="255" mass="29032">MFKSLKIWHYRNWLLFAFDCYGCDTMTAHILAIEDDPVLSVHLHEHLSSRGFQVTLHGDGQTGLAQGLAEPFDLVLLDILLPGLDGLEVLEQLRNHSSVPVILMSALGAEQDRIAGFTQGADDYLPKPFTMAELEVRIAAIMRRVAYERGYRQVTRIVPTLELSQQHNDARHNGKWAQLTATEFRLLELLIDNTGEVQSKAFLYQHVLHRAYSQHDRSLDMHISHVRRKLSAIGYSRGKLQTAWGKGYVFELDQN</sequence>
<evidence type="ECO:0000256" key="7">
    <source>
        <dbReference type="ARBA" id="ARBA00023163"/>
    </source>
</evidence>
<dbReference type="GO" id="GO:0000156">
    <property type="term" value="F:phosphorelay response regulator activity"/>
    <property type="evidence" value="ECO:0007669"/>
    <property type="project" value="TreeGrafter"/>
</dbReference>
<dbReference type="GO" id="GO:0032993">
    <property type="term" value="C:protein-DNA complex"/>
    <property type="evidence" value="ECO:0007669"/>
    <property type="project" value="TreeGrafter"/>
</dbReference>
<evidence type="ECO:0000256" key="9">
    <source>
        <dbReference type="PROSITE-ProRule" id="PRU01091"/>
    </source>
</evidence>
<feature type="modified residue" description="4-aspartylphosphate" evidence="8">
    <location>
        <position position="78"/>
    </location>
</feature>
<keyword evidence="4" id="KW-0902">Two-component regulatory system</keyword>
<evidence type="ECO:0000313" key="12">
    <source>
        <dbReference type="EMBL" id="SNS97071.1"/>
    </source>
</evidence>
<comment type="subcellular location">
    <subcellularLocation>
        <location evidence="1">Cytoplasm</location>
    </subcellularLocation>
</comment>
<protein>
    <submittedName>
        <fullName evidence="12">Two-component system, OmpR family, response regulator PfeR</fullName>
    </submittedName>
</protein>
<dbReference type="InterPro" id="IPR011006">
    <property type="entry name" value="CheY-like_superfamily"/>
</dbReference>
<evidence type="ECO:0000256" key="3">
    <source>
        <dbReference type="ARBA" id="ARBA00022553"/>
    </source>
</evidence>
<dbReference type="SMART" id="SM00862">
    <property type="entry name" value="Trans_reg_C"/>
    <property type="match status" value="1"/>
</dbReference>
<dbReference type="PANTHER" id="PTHR48111:SF39">
    <property type="entry name" value="TRANSCRIPTIONAL REGULATORY PROTEIN CPXR"/>
    <property type="match status" value="1"/>
</dbReference>
<keyword evidence="7" id="KW-0804">Transcription</keyword>
<dbReference type="InterPro" id="IPR001789">
    <property type="entry name" value="Sig_transdc_resp-reg_receiver"/>
</dbReference>
<dbReference type="Pfam" id="PF00486">
    <property type="entry name" value="Trans_reg_C"/>
    <property type="match status" value="1"/>
</dbReference>
<evidence type="ECO:0000256" key="8">
    <source>
        <dbReference type="PROSITE-ProRule" id="PRU00169"/>
    </source>
</evidence>
<evidence type="ECO:0000256" key="2">
    <source>
        <dbReference type="ARBA" id="ARBA00022490"/>
    </source>
</evidence>